<reference evidence="4" key="1">
    <citation type="submission" date="2020-08" db="EMBL/GenBank/DDBJ databases">
        <title>Genome public.</title>
        <authorList>
            <person name="Liu C."/>
            <person name="Sun Q."/>
        </authorList>
    </citation>
    <scope>NUCLEOTIDE SEQUENCE</scope>
    <source>
        <strain evidence="4">NSJ-31</strain>
    </source>
</reference>
<dbReference type="InterPro" id="IPR008756">
    <property type="entry name" value="Peptidase_M56"/>
</dbReference>
<evidence type="ECO:0000313" key="4">
    <source>
        <dbReference type="EMBL" id="MBC8545418.1"/>
    </source>
</evidence>
<feature type="region of interest" description="Disordered" evidence="1">
    <location>
        <begin position="79"/>
        <end position="105"/>
    </location>
</feature>
<feature type="transmembrane region" description="Helical" evidence="2">
    <location>
        <begin position="117"/>
        <end position="140"/>
    </location>
</feature>
<gene>
    <name evidence="4" type="ORF">H8711_00510</name>
</gene>
<keyword evidence="2" id="KW-0472">Membrane</keyword>
<dbReference type="CDD" id="cd07341">
    <property type="entry name" value="M56_BlaR1_MecR1_like"/>
    <property type="match status" value="1"/>
</dbReference>
<feature type="transmembrane region" description="Helical" evidence="2">
    <location>
        <begin position="6"/>
        <end position="26"/>
    </location>
</feature>
<dbReference type="Proteomes" id="UP000653127">
    <property type="component" value="Unassembled WGS sequence"/>
</dbReference>
<feature type="domain" description="Peptidase M56" evidence="3">
    <location>
        <begin position="9"/>
        <end position="306"/>
    </location>
</feature>
<evidence type="ECO:0000256" key="2">
    <source>
        <dbReference type="SAM" id="Phobius"/>
    </source>
</evidence>
<protein>
    <submittedName>
        <fullName evidence="4">M56 family metallopeptidase</fullName>
    </submittedName>
</protein>
<dbReference type="RefSeq" id="WP_249281571.1">
    <property type="nucleotide sequence ID" value="NZ_JACRST010000001.1"/>
</dbReference>
<name>A0A926I3D7_9FIRM</name>
<organism evidence="4 5">
    <name type="scientific">Ligaoa zhengdingensis</name>
    <dbReference type="NCBI Taxonomy" id="2763658"/>
    <lineage>
        <taxon>Bacteria</taxon>
        <taxon>Bacillati</taxon>
        <taxon>Bacillota</taxon>
        <taxon>Clostridia</taxon>
        <taxon>Eubacteriales</taxon>
        <taxon>Oscillospiraceae</taxon>
        <taxon>Ligaoa</taxon>
    </lineage>
</organism>
<dbReference type="PANTHER" id="PTHR34978">
    <property type="entry name" value="POSSIBLE SENSOR-TRANSDUCER PROTEIN BLAR"/>
    <property type="match status" value="1"/>
</dbReference>
<keyword evidence="5" id="KW-1185">Reference proteome</keyword>
<evidence type="ECO:0000256" key="1">
    <source>
        <dbReference type="SAM" id="MobiDB-lite"/>
    </source>
</evidence>
<dbReference type="PANTHER" id="PTHR34978:SF3">
    <property type="entry name" value="SLR0241 PROTEIN"/>
    <property type="match status" value="1"/>
</dbReference>
<evidence type="ECO:0000259" key="3">
    <source>
        <dbReference type="Pfam" id="PF05569"/>
    </source>
</evidence>
<comment type="caution">
    <text evidence="4">The sequence shown here is derived from an EMBL/GenBank/DDBJ whole genome shotgun (WGS) entry which is preliminary data.</text>
</comment>
<dbReference type="InterPro" id="IPR052173">
    <property type="entry name" value="Beta-lactam_resp_regulator"/>
</dbReference>
<sequence length="836" mass="93060">MLNNLFRTILEVTMTTSAVGLLLLLLTPLLRRIYSVKWRYWAWLILAVRLLVPLNITLPSPPVTLHTPTQALPYHVQSPAQPVDSPVPAQQIPQQGAMPEPYVPQPSSRAALDTTDLLAILWLTGSVCVLGWQVCSYGIFRRTVRRHSKAAARPEVSAAFDQLKQELSIAGPIQLAVCSRITSPMMTGFIKPVILLPNENYTSEELDAILRHEMIHCRRGDLWYKLILLCANAIHWFNPVVWAMTRAANRDLEIACDEEAVRDGDITYRKQYSQTILAVVRKEQVKITALSTSFYGGKRILRARLAGILDQSAKRRGIVAISLLLACSLLVGGLVACSEPRSQNWLKPIEMSAEEKQLLQLTGGYSEMDLFSYSVDDPIQSVEFWLERYDNGVAQEDTNGFLADGVGGTEGKISVSCVKTDQQVNWRIALQDDGGTSSSQFTTDLSGQFSGYSQVSLQTEMEILPDQELLLSVLYCDLDGNLTAYTAEEIAEHPEQLAVADCAYLVKCRFATDSNSIRQKNKTDWSTLTADQVRFIQIVTEDGTTIDVLHQEDVEHLIDVVGQLSLNDPFTVQDIPEAESYSTGNTIWIHPMEGDRITIAVATNNNHAYLKIEDTFYSCEQAFAFDNELRAMQYIYAPAATEESPSVLVTKETDPVEIAKQLFRQQQDRYIGENVVDYYRILSYQIDDARLFAGDLSEFAVRIKYRYTLPDSWQTIGTGHISANGLQVGNEWSDCTLELRVRQYDAGHFIVEDIGTGGGGQGLQPVGNPGIQIFQPIQEDGLKEITGVSVAFNGTGAVQQLPNDAARAAFWEQLCGFTALEHYDSLEDAFPDGNVI</sequence>
<dbReference type="AlphaFoldDB" id="A0A926I3D7"/>
<proteinExistence type="predicted"/>
<dbReference type="EMBL" id="JACRST010000001">
    <property type="protein sequence ID" value="MBC8545418.1"/>
    <property type="molecule type" value="Genomic_DNA"/>
</dbReference>
<dbReference type="Pfam" id="PF05569">
    <property type="entry name" value="Peptidase_M56"/>
    <property type="match status" value="1"/>
</dbReference>
<feature type="transmembrane region" description="Helical" evidence="2">
    <location>
        <begin position="318"/>
        <end position="336"/>
    </location>
</feature>
<evidence type="ECO:0000313" key="5">
    <source>
        <dbReference type="Proteomes" id="UP000653127"/>
    </source>
</evidence>
<keyword evidence="2" id="KW-0812">Transmembrane</keyword>
<keyword evidence="2" id="KW-1133">Transmembrane helix</keyword>
<accession>A0A926I3D7</accession>
<feature type="transmembrane region" description="Helical" evidence="2">
    <location>
        <begin position="38"/>
        <end position="58"/>
    </location>
</feature>